<protein>
    <submittedName>
        <fullName evidence="8">Amino acid permease</fullName>
    </submittedName>
</protein>
<keyword evidence="3" id="KW-1003">Cell membrane</keyword>
<dbReference type="Proteomes" id="UP001597191">
    <property type="component" value="Unassembled WGS sequence"/>
</dbReference>
<feature type="transmembrane region" description="Helical" evidence="7">
    <location>
        <begin position="448"/>
        <end position="473"/>
    </location>
</feature>
<dbReference type="InterPro" id="IPR050367">
    <property type="entry name" value="APC_superfamily"/>
</dbReference>
<keyword evidence="9" id="KW-1185">Reference proteome</keyword>
<evidence type="ECO:0000256" key="4">
    <source>
        <dbReference type="ARBA" id="ARBA00022692"/>
    </source>
</evidence>
<evidence type="ECO:0000256" key="1">
    <source>
        <dbReference type="ARBA" id="ARBA00004651"/>
    </source>
</evidence>
<feature type="transmembrane region" description="Helical" evidence="7">
    <location>
        <begin position="370"/>
        <end position="394"/>
    </location>
</feature>
<evidence type="ECO:0000256" key="6">
    <source>
        <dbReference type="ARBA" id="ARBA00023136"/>
    </source>
</evidence>
<keyword evidence="6 7" id="KW-0472">Membrane</keyword>
<keyword evidence="5 7" id="KW-1133">Transmembrane helix</keyword>
<keyword evidence="2" id="KW-0813">Transport</keyword>
<feature type="transmembrane region" description="Helical" evidence="7">
    <location>
        <begin position="415"/>
        <end position="436"/>
    </location>
</feature>
<name>A0ABW4BLM9_9LACO</name>
<sequence>MTDEKKPKQLFWYNIALLAFVSVWGLGNVVNNFAQEGLVVVVSWILIMILYFVPYTLMVGQMGATFKDAEGGVSSWIKEVSTRRLAYFAAWTYWVVHIPYLAQKPQSILIAGSWLFRSNGNFVKNTPSIIVQSLCLVIFLIFLYMASRGIATLNRVGTIAGMSMFIMSILFIILGLSAPAMTGSTIATANMTHVSNYIPKFDFKYFTTISMLVFAVGGAEKISPYVNKTKNPAKNFPKGMIALAIMVAVSAILGSFAMGMIFDANNIPDDLMANGAYIAFQRLGNFYHVGNLLLWIYAIANAMASIAALAVSIDAPLRILLDDADPKYVPNALRRKTSGGVPINGYKLTGILVSIIIIIPALGISGTNNLYNWLLNLNSVVMPLRYLWVFWAFMMLNKQLDKFHSDYMFVKNPKVGFGFGAWCFLFTAFACILGMVPKITYASNPSAWWFQLILNVLTPIVLIGIGFILPAIARRHQEEVN</sequence>
<evidence type="ECO:0000313" key="8">
    <source>
        <dbReference type="EMBL" id="MFD1410440.1"/>
    </source>
</evidence>
<reference evidence="9" key="1">
    <citation type="journal article" date="2019" name="Int. J. Syst. Evol. Microbiol.">
        <title>The Global Catalogue of Microorganisms (GCM) 10K type strain sequencing project: providing services to taxonomists for standard genome sequencing and annotation.</title>
        <authorList>
            <consortium name="The Broad Institute Genomics Platform"/>
            <consortium name="The Broad Institute Genome Sequencing Center for Infectious Disease"/>
            <person name="Wu L."/>
            <person name="Ma J."/>
        </authorList>
    </citation>
    <scope>NUCLEOTIDE SEQUENCE [LARGE SCALE GENOMIC DNA]</scope>
    <source>
        <strain evidence="9">CCM 8937</strain>
    </source>
</reference>
<evidence type="ECO:0000256" key="5">
    <source>
        <dbReference type="ARBA" id="ARBA00022989"/>
    </source>
</evidence>
<feature type="transmembrane region" description="Helical" evidence="7">
    <location>
        <begin position="122"/>
        <end position="144"/>
    </location>
</feature>
<dbReference type="RefSeq" id="WP_125647160.1">
    <property type="nucleotide sequence ID" value="NZ_JBHTOH010000015.1"/>
</dbReference>
<feature type="transmembrane region" description="Helical" evidence="7">
    <location>
        <begin position="201"/>
        <end position="219"/>
    </location>
</feature>
<gene>
    <name evidence="8" type="ORF">ACFQ4R_02215</name>
</gene>
<evidence type="ECO:0000313" key="9">
    <source>
        <dbReference type="Proteomes" id="UP001597191"/>
    </source>
</evidence>
<keyword evidence="4 7" id="KW-0812">Transmembrane</keyword>
<organism evidence="8 9">
    <name type="scientific">Lapidilactobacillus gannanensis</name>
    <dbReference type="NCBI Taxonomy" id="2486002"/>
    <lineage>
        <taxon>Bacteria</taxon>
        <taxon>Bacillati</taxon>
        <taxon>Bacillota</taxon>
        <taxon>Bacilli</taxon>
        <taxon>Lactobacillales</taxon>
        <taxon>Lactobacillaceae</taxon>
        <taxon>Lapidilactobacillus</taxon>
    </lineage>
</organism>
<feature type="transmembrane region" description="Helical" evidence="7">
    <location>
        <begin position="292"/>
        <end position="311"/>
    </location>
</feature>
<dbReference type="Gene3D" id="1.20.1740.10">
    <property type="entry name" value="Amino acid/polyamine transporter I"/>
    <property type="match status" value="1"/>
</dbReference>
<evidence type="ECO:0000256" key="7">
    <source>
        <dbReference type="SAM" id="Phobius"/>
    </source>
</evidence>
<evidence type="ECO:0000256" key="3">
    <source>
        <dbReference type="ARBA" id="ARBA00022475"/>
    </source>
</evidence>
<feature type="transmembrane region" description="Helical" evidence="7">
    <location>
        <begin position="37"/>
        <end position="57"/>
    </location>
</feature>
<dbReference type="PIRSF" id="PIRSF006060">
    <property type="entry name" value="AA_transporter"/>
    <property type="match status" value="1"/>
</dbReference>
<dbReference type="InterPro" id="IPR002293">
    <property type="entry name" value="AA/rel_permease1"/>
</dbReference>
<dbReference type="PANTHER" id="PTHR42770:SF15">
    <property type="entry name" value="GLUTAMATE_GAMMA-AMINOBUTYRATE ANTIPORTER-RELATED"/>
    <property type="match status" value="1"/>
</dbReference>
<dbReference type="PANTHER" id="PTHR42770">
    <property type="entry name" value="AMINO ACID TRANSPORTER-RELATED"/>
    <property type="match status" value="1"/>
</dbReference>
<dbReference type="EMBL" id="JBHTOH010000015">
    <property type="protein sequence ID" value="MFD1410440.1"/>
    <property type="molecule type" value="Genomic_DNA"/>
</dbReference>
<feature type="transmembrane region" description="Helical" evidence="7">
    <location>
        <begin position="12"/>
        <end position="31"/>
    </location>
</feature>
<feature type="transmembrane region" description="Helical" evidence="7">
    <location>
        <begin position="344"/>
        <end position="364"/>
    </location>
</feature>
<proteinExistence type="predicted"/>
<comment type="subcellular location">
    <subcellularLocation>
        <location evidence="1">Cell membrane</location>
        <topology evidence="1">Multi-pass membrane protein</topology>
    </subcellularLocation>
</comment>
<accession>A0ABW4BLM9</accession>
<dbReference type="Pfam" id="PF13520">
    <property type="entry name" value="AA_permease_2"/>
    <property type="match status" value="1"/>
</dbReference>
<feature type="transmembrane region" description="Helical" evidence="7">
    <location>
        <begin position="240"/>
        <end position="262"/>
    </location>
</feature>
<feature type="transmembrane region" description="Helical" evidence="7">
    <location>
        <begin position="156"/>
        <end position="181"/>
    </location>
</feature>
<evidence type="ECO:0000256" key="2">
    <source>
        <dbReference type="ARBA" id="ARBA00022448"/>
    </source>
</evidence>
<comment type="caution">
    <text evidence="8">The sequence shown here is derived from an EMBL/GenBank/DDBJ whole genome shotgun (WGS) entry which is preliminary data.</text>
</comment>